<dbReference type="EMBL" id="JAHQIW010002425">
    <property type="protein sequence ID" value="KAJ1355291.1"/>
    <property type="molecule type" value="Genomic_DNA"/>
</dbReference>
<gene>
    <name evidence="1" type="ORF">KIN20_012630</name>
</gene>
<evidence type="ECO:0000313" key="2">
    <source>
        <dbReference type="Proteomes" id="UP001196413"/>
    </source>
</evidence>
<keyword evidence="2" id="KW-1185">Reference proteome</keyword>
<accession>A0AAD5MWH9</accession>
<comment type="caution">
    <text evidence="1">The sequence shown here is derived from an EMBL/GenBank/DDBJ whole genome shotgun (WGS) entry which is preliminary data.</text>
</comment>
<dbReference type="AlphaFoldDB" id="A0AAD5MWH9"/>
<name>A0AAD5MWH9_PARTN</name>
<dbReference type="Proteomes" id="UP001196413">
    <property type="component" value="Unassembled WGS sequence"/>
</dbReference>
<protein>
    <submittedName>
        <fullName evidence="1">Uncharacterized protein</fullName>
    </submittedName>
</protein>
<organism evidence="1 2">
    <name type="scientific">Parelaphostrongylus tenuis</name>
    <name type="common">Meningeal worm</name>
    <dbReference type="NCBI Taxonomy" id="148309"/>
    <lineage>
        <taxon>Eukaryota</taxon>
        <taxon>Metazoa</taxon>
        <taxon>Ecdysozoa</taxon>
        <taxon>Nematoda</taxon>
        <taxon>Chromadorea</taxon>
        <taxon>Rhabditida</taxon>
        <taxon>Rhabditina</taxon>
        <taxon>Rhabditomorpha</taxon>
        <taxon>Strongyloidea</taxon>
        <taxon>Metastrongylidae</taxon>
        <taxon>Parelaphostrongylus</taxon>
    </lineage>
</organism>
<evidence type="ECO:0000313" key="1">
    <source>
        <dbReference type="EMBL" id="KAJ1355291.1"/>
    </source>
</evidence>
<reference evidence="1" key="1">
    <citation type="submission" date="2021-06" db="EMBL/GenBank/DDBJ databases">
        <title>Parelaphostrongylus tenuis whole genome reference sequence.</title>
        <authorList>
            <person name="Garwood T.J."/>
            <person name="Larsen P.A."/>
            <person name="Fountain-Jones N.M."/>
            <person name="Garbe J.R."/>
            <person name="Macchietto M.G."/>
            <person name="Kania S.A."/>
            <person name="Gerhold R.W."/>
            <person name="Richards J.E."/>
            <person name="Wolf T.M."/>
        </authorList>
    </citation>
    <scope>NUCLEOTIDE SEQUENCE</scope>
    <source>
        <strain evidence="1">MNPRO001-30</strain>
        <tissue evidence="1">Meninges</tissue>
    </source>
</reference>
<sequence length="99" mass="11284">MYKEAKRDGNVCDFSLFCAILCGKVTDASAQLFDGYYVLVRMLPHSSIRYDISVMPCFLFLMDWRSCEILAVYQEVMRSATALREMHVALIGMAVSEKL</sequence>
<proteinExistence type="predicted"/>